<proteinExistence type="predicted"/>
<evidence type="ECO:0000313" key="3">
    <source>
        <dbReference type="Proteomes" id="UP000503640"/>
    </source>
</evidence>
<feature type="transmembrane region" description="Helical" evidence="1">
    <location>
        <begin position="76"/>
        <end position="98"/>
    </location>
</feature>
<dbReference type="InterPro" id="IPR010406">
    <property type="entry name" value="DUF1003"/>
</dbReference>
<keyword evidence="3" id="KW-1185">Reference proteome</keyword>
<dbReference type="Proteomes" id="UP000503640">
    <property type="component" value="Unassembled WGS sequence"/>
</dbReference>
<organism evidence="2 3">
    <name type="scientific">Anaeromyxobacter diazotrophicus</name>
    <dbReference type="NCBI Taxonomy" id="2590199"/>
    <lineage>
        <taxon>Bacteria</taxon>
        <taxon>Pseudomonadati</taxon>
        <taxon>Myxococcota</taxon>
        <taxon>Myxococcia</taxon>
        <taxon>Myxococcales</taxon>
        <taxon>Cystobacterineae</taxon>
        <taxon>Anaeromyxobacteraceae</taxon>
        <taxon>Anaeromyxobacter</taxon>
    </lineage>
</organism>
<dbReference type="Pfam" id="PF06210">
    <property type="entry name" value="DUF1003"/>
    <property type="match status" value="1"/>
</dbReference>
<gene>
    <name evidence="2" type="ORF">AMYX_41120</name>
</gene>
<reference evidence="3" key="1">
    <citation type="journal article" date="2020" name="Appl. Environ. Microbiol.">
        <title>Diazotrophic Anaeromyxobacter Isolates from Soils.</title>
        <authorList>
            <person name="Masuda Y."/>
            <person name="Yamanaka H."/>
            <person name="Xu Z.X."/>
            <person name="Shiratori Y."/>
            <person name="Aono T."/>
            <person name="Amachi S."/>
            <person name="Senoo K."/>
            <person name="Itoh H."/>
        </authorList>
    </citation>
    <scope>NUCLEOTIDE SEQUENCE [LARGE SCALE GENOMIC DNA]</scope>
    <source>
        <strain evidence="3">R267</strain>
    </source>
</reference>
<evidence type="ECO:0000313" key="2">
    <source>
        <dbReference type="EMBL" id="GEJ59371.1"/>
    </source>
</evidence>
<keyword evidence="1" id="KW-0812">Transmembrane</keyword>
<keyword evidence="1" id="KW-1133">Transmembrane helix</keyword>
<dbReference type="AlphaFoldDB" id="A0A7I9VSU4"/>
<feature type="transmembrane region" description="Helical" evidence="1">
    <location>
        <begin position="44"/>
        <end position="64"/>
    </location>
</feature>
<sequence length="177" mass="20169">MPHDDHEVLAPILDRNIRALVERRRTADRTKGWQERLADAITRFTGSLPFVYVHLALFGGWILWNLPGSPLPRFDAQYVILAMAASVEAIFLSTFILISQNRMQALADERADLNVQVSLLSEHEVTRLIRLVKRMAERMGVEESGSPELDELERDVRPEKVLEHLQHVNDSGPGEPR</sequence>
<comment type="caution">
    <text evidence="2">The sequence shown here is derived from an EMBL/GenBank/DDBJ whole genome shotgun (WGS) entry which is preliminary data.</text>
</comment>
<protein>
    <recommendedName>
        <fullName evidence="4">DUF1003 domain-containing protein</fullName>
    </recommendedName>
</protein>
<keyword evidence="1" id="KW-0472">Membrane</keyword>
<evidence type="ECO:0000256" key="1">
    <source>
        <dbReference type="SAM" id="Phobius"/>
    </source>
</evidence>
<dbReference type="RefSeq" id="WP_176068797.1">
    <property type="nucleotide sequence ID" value="NZ_BJTG01000013.1"/>
</dbReference>
<name>A0A7I9VSU4_9BACT</name>
<dbReference type="EMBL" id="BJTG01000013">
    <property type="protein sequence ID" value="GEJ59371.1"/>
    <property type="molecule type" value="Genomic_DNA"/>
</dbReference>
<evidence type="ECO:0008006" key="4">
    <source>
        <dbReference type="Google" id="ProtNLM"/>
    </source>
</evidence>
<accession>A0A7I9VSU4</accession>